<evidence type="ECO:0000313" key="2">
    <source>
        <dbReference type="Proteomes" id="UP001164539"/>
    </source>
</evidence>
<gene>
    <name evidence="1" type="ORF">OWV82_010460</name>
</gene>
<comment type="caution">
    <text evidence="1">The sequence shown here is derived from an EMBL/GenBank/DDBJ whole genome shotgun (WGS) entry which is preliminary data.</text>
</comment>
<sequence>MEVLLQKNFTEGYVSRDIREQSRVINLVLEGMQTADQGYGKQSLMKDQKTAKIFRALIQRRIFEELSIVRKKFCIPYLSQ</sequence>
<evidence type="ECO:0000313" key="1">
    <source>
        <dbReference type="EMBL" id="KAJ4718827.1"/>
    </source>
</evidence>
<accession>A0ACC1Y6H5</accession>
<protein>
    <submittedName>
        <fullName evidence="1">Uncharacterized protein</fullName>
    </submittedName>
</protein>
<name>A0ACC1Y6H5_MELAZ</name>
<dbReference type="EMBL" id="CM051398">
    <property type="protein sequence ID" value="KAJ4718827.1"/>
    <property type="molecule type" value="Genomic_DNA"/>
</dbReference>
<keyword evidence="2" id="KW-1185">Reference proteome</keyword>
<dbReference type="Proteomes" id="UP001164539">
    <property type="component" value="Chromosome 5"/>
</dbReference>
<reference evidence="1 2" key="1">
    <citation type="journal article" date="2023" name="Science">
        <title>Complex scaffold remodeling in plant triterpene biosynthesis.</title>
        <authorList>
            <person name="De La Pena R."/>
            <person name="Hodgson H."/>
            <person name="Liu J.C."/>
            <person name="Stephenson M.J."/>
            <person name="Martin A.C."/>
            <person name="Owen C."/>
            <person name="Harkess A."/>
            <person name="Leebens-Mack J."/>
            <person name="Jimenez L.E."/>
            <person name="Osbourn A."/>
            <person name="Sattely E.S."/>
        </authorList>
    </citation>
    <scope>NUCLEOTIDE SEQUENCE [LARGE SCALE GENOMIC DNA]</scope>
    <source>
        <strain evidence="2">cv. JPN11</strain>
        <tissue evidence="1">Leaf</tissue>
    </source>
</reference>
<proteinExistence type="predicted"/>
<organism evidence="1 2">
    <name type="scientific">Melia azedarach</name>
    <name type="common">Chinaberry tree</name>
    <dbReference type="NCBI Taxonomy" id="155640"/>
    <lineage>
        <taxon>Eukaryota</taxon>
        <taxon>Viridiplantae</taxon>
        <taxon>Streptophyta</taxon>
        <taxon>Embryophyta</taxon>
        <taxon>Tracheophyta</taxon>
        <taxon>Spermatophyta</taxon>
        <taxon>Magnoliopsida</taxon>
        <taxon>eudicotyledons</taxon>
        <taxon>Gunneridae</taxon>
        <taxon>Pentapetalae</taxon>
        <taxon>rosids</taxon>
        <taxon>malvids</taxon>
        <taxon>Sapindales</taxon>
        <taxon>Meliaceae</taxon>
        <taxon>Melia</taxon>
    </lineage>
</organism>